<evidence type="ECO:0000313" key="2">
    <source>
        <dbReference type="EMBL" id="MDQ0361218.1"/>
    </source>
</evidence>
<gene>
    <name evidence="2" type="ORF">J2S15_001965</name>
</gene>
<dbReference type="Proteomes" id="UP001230220">
    <property type="component" value="Unassembled WGS sequence"/>
</dbReference>
<dbReference type="GO" id="GO:0003677">
    <property type="term" value="F:DNA binding"/>
    <property type="evidence" value="ECO:0007669"/>
    <property type="project" value="UniProtKB-KW"/>
</dbReference>
<feature type="domain" description="HTH LytTR-type" evidence="1">
    <location>
        <begin position="48"/>
        <end position="152"/>
    </location>
</feature>
<reference evidence="2 3" key="1">
    <citation type="submission" date="2023-07" db="EMBL/GenBank/DDBJ databases">
        <title>Genomic Encyclopedia of Type Strains, Phase IV (KMG-IV): sequencing the most valuable type-strain genomes for metagenomic binning, comparative biology and taxonomic classification.</title>
        <authorList>
            <person name="Goeker M."/>
        </authorList>
    </citation>
    <scope>NUCLEOTIDE SEQUENCE [LARGE SCALE GENOMIC DNA]</scope>
    <source>
        <strain evidence="2 3">DSM 16784</strain>
    </source>
</reference>
<keyword evidence="2" id="KW-0238">DNA-binding</keyword>
<comment type="caution">
    <text evidence="2">The sequence shown here is derived from an EMBL/GenBank/DDBJ whole genome shotgun (WGS) entry which is preliminary data.</text>
</comment>
<dbReference type="Gene3D" id="2.40.50.1020">
    <property type="entry name" value="LytTr DNA-binding domain"/>
    <property type="match status" value="1"/>
</dbReference>
<keyword evidence="3" id="KW-1185">Reference proteome</keyword>
<name>A0ABU0E2U3_9FIRM</name>
<dbReference type="SMART" id="SM00850">
    <property type="entry name" value="LytTR"/>
    <property type="match status" value="1"/>
</dbReference>
<dbReference type="Pfam" id="PF04397">
    <property type="entry name" value="LytTR"/>
    <property type="match status" value="1"/>
</dbReference>
<dbReference type="PANTHER" id="PTHR37299">
    <property type="entry name" value="TRANSCRIPTIONAL REGULATOR-RELATED"/>
    <property type="match status" value="1"/>
</dbReference>
<dbReference type="PROSITE" id="PS50930">
    <property type="entry name" value="HTH_LYTTR"/>
    <property type="match status" value="1"/>
</dbReference>
<dbReference type="PANTHER" id="PTHR37299:SF4">
    <property type="entry name" value="TRANSCRIPTIONAL REGULATOR"/>
    <property type="match status" value="1"/>
</dbReference>
<protein>
    <submittedName>
        <fullName evidence="2">DNA-binding LytR/AlgR family response regulator</fullName>
    </submittedName>
</protein>
<proteinExistence type="predicted"/>
<dbReference type="InterPro" id="IPR046947">
    <property type="entry name" value="LytR-like"/>
</dbReference>
<dbReference type="InterPro" id="IPR007492">
    <property type="entry name" value="LytTR_DNA-bd_dom"/>
</dbReference>
<sequence length="154" mass="18392">MEMEGDTIKIKVELVDEPSEESLHLRIMNMDENVTKLINLLKTKERHVIGYSENKIFRLHLQSIYYFEAVERKVFVYSQKNVYEIKEKLYQLEEKFEELNFVRISKSMIVNIDKIESIYPSLSGTFELKLDNEEVLKISRYYVSVLKRKLGMEV</sequence>
<evidence type="ECO:0000313" key="3">
    <source>
        <dbReference type="Proteomes" id="UP001230220"/>
    </source>
</evidence>
<evidence type="ECO:0000259" key="1">
    <source>
        <dbReference type="PROSITE" id="PS50930"/>
    </source>
</evidence>
<dbReference type="EMBL" id="JAUSUR010000003">
    <property type="protein sequence ID" value="MDQ0361218.1"/>
    <property type="molecule type" value="Genomic_DNA"/>
</dbReference>
<accession>A0ABU0E2U3</accession>
<organism evidence="2 3">
    <name type="scientific">Breznakia pachnodae</name>
    <dbReference type="NCBI Taxonomy" id="265178"/>
    <lineage>
        <taxon>Bacteria</taxon>
        <taxon>Bacillati</taxon>
        <taxon>Bacillota</taxon>
        <taxon>Erysipelotrichia</taxon>
        <taxon>Erysipelotrichales</taxon>
        <taxon>Erysipelotrichaceae</taxon>
        <taxon>Breznakia</taxon>
    </lineage>
</organism>